<protein>
    <submittedName>
        <fullName evidence="1">Uncharacterized protein</fullName>
    </submittedName>
</protein>
<dbReference type="AlphaFoldDB" id="A0AAD8JNI3"/>
<organism evidence="1 2">
    <name type="scientific">Tagetes erecta</name>
    <name type="common">African marigold</name>
    <dbReference type="NCBI Taxonomy" id="13708"/>
    <lineage>
        <taxon>Eukaryota</taxon>
        <taxon>Viridiplantae</taxon>
        <taxon>Streptophyta</taxon>
        <taxon>Embryophyta</taxon>
        <taxon>Tracheophyta</taxon>
        <taxon>Spermatophyta</taxon>
        <taxon>Magnoliopsida</taxon>
        <taxon>eudicotyledons</taxon>
        <taxon>Gunneridae</taxon>
        <taxon>Pentapetalae</taxon>
        <taxon>asterids</taxon>
        <taxon>campanulids</taxon>
        <taxon>Asterales</taxon>
        <taxon>Asteraceae</taxon>
        <taxon>Asteroideae</taxon>
        <taxon>Heliantheae alliance</taxon>
        <taxon>Tageteae</taxon>
        <taxon>Tagetes</taxon>
    </lineage>
</organism>
<keyword evidence="2" id="KW-1185">Reference proteome</keyword>
<reference evidence="1" key="1">
    <citation type="journal article" date="2023" name="bioRxiv">
        <title>Improved chromosome-level genome assembly for marigold (Tagetes erecta).</title>
        <authorList>
            <person name="Jiang F."/>
            <person name="Yuan L."/>
            <person name="Wang S."/>
            <person name="Wang H."/>
            <person name="Xu D."/>
            <person name="Wang A."/>
            <person name="Fan W."/>
        </authorList>
    </citation>
    <scope>NUCLEOTIDE SEQUENCE</scope>
    <source>
        <strain evidence="1">WSJ</strain>
        <tissue evidence="1">Leaf</tissue>
    </source>
</reference>
<sequence>MMLFATIPVVARNENEKRATKKKKHHNNLLLSFRRCFGSRSVRICNNNLQFESRSTICCSRLEEEWYREA</sequence>
<accession>A0AAD8JNI3</accession>
<comment type="caution">
    <text evidence="1">The sequence shown here is derived from an EMBL/GenBank/DDBJ whole genome shotgun (WGS) entry which is preliminary data.</text>
</comment>
<evidence type="ECO:0000313" key="2">
    <source>
        <dbReference type="Proteomes" id="UP001229421"/>
    </source>
</evidence>
<name>A0AAD8JNI3_TARER</name>
<proteinExistence type="predicted"/>
<gene>
    <name evidence="1" type="ORF">QVD17_39409</name>
</gene>
<dbReference type="EMBL" id="JAUHHV010000011">
    <property type="protein sequence ID" value="KAK1407782.1"/>
    <property type="molecule type" value="Genomic_DNA"/>
</dbReference>
<evidence type="ECO:0000313" key="1">
    <source>
        <dbReference type="EMBL" id="KAK1407782.1"/>
    </source>
</evidence>
<dbReference type="Proteomes" id="UP001229421">
    <property type="component" value="Unassembled WGS sequence"/>
</dbReference>